<accession>A0ABX8RQH9</accession>
<keyword evidence="3" id="KW-1185">Reference proteome</keyword>
<evidence type="ECO:0000256" key="1">
    <source>
        <dbReference type="SAM" id="MobiDB-lite"/>
    </source>
</evidence>
<gene>
    <name evidence="2" type="ORF">KV110_01510</name>
</gene>
<name>A0ABX8RQH9_NOCIO</name>
<dbReference type="EMBL" id="CP078145">
    <property type="protein sequence ID" value="QXN91898.1"/>
    <property type="molecule type" value="Genomic_DNA"/>
</dbReference>
<feature type="region of interest" description="Disordered" evidence="1">
    <location>
        <begin position="72"/>
        <end position="95"/>
    </location>
</feature>
<evidence type="ECO:0000313" key="2">
    <source>
        <dbReference type="EMBL" id="QXN91898.1"/>
    </source>
</evidence>
<sequence>MWHITITVDGDPFTDIRKVVMANQDKIDALAAQLTKVKTEIVTEIQRLKDQLDTGTGVLDFTALETLAGDLDAIVPDKPNPGEPDEEEPGTGEPA</sequence>
<reference evidence="2 3" key="1">
    <citation type="submission" date="2021-07" db="EMBL/GenBank/DDBJ databases">
        <title>Whole Genome Sequence of Nocardia Iowensis.</title>
        <authorList>
            <person name="Lamm A."/>
            <person name="Collins-Fairclough A.M."/>
            <person name="Bunk B."/>
            <person name="Sproer C."/>
        </authorList>
    </citation>
    <scope>NUCLEOTIDE SEQUENCE [LARGE SCALE GENOMIC DNA]</scope>
    <source>
        <strain evidence="2 3">NRRL 5646</strain>
    </source>
</reference>
<dbReference type="Proteomes" id="UP000694257">
    <property type="component" value="Chromosome"/>
</dbReference>
<evidence type="ECO:0000313" key="3">
    <source>
        <dbReference type="Proteomes" id="UP000694257"/>
    </source>
</evidence>
<dbReference type="RefSeq" id="WP_218472747.1">
    <property type="nucleotide sequence ID" value="NZ_BAABJN010000009.1"/>
</dbReference>
<organism evidence="2 3">
    <name type="scientific">Nocardia iowensis</name>
    <dbReference type="NCBI Taxonomy" id="204891"/>
    <lineage>
        <taxon>Bacteria</taxon>
        <taxon>Bacillati</taxon>
        <taxon>Actinomycetota</taxon>
        <taxon>Actinomycetes</taxon>
        <taxon>Mycobacteriales</taxon>
        <taxon>Nocardiaceae</taxon>
        <taxon>Nocardia</taxon>
    </lineage>
</organism>
<protein>
    <submittedName>
        <fullName evidence="2">Uncharacterized protein</fullName>
    </submittedName>
</protein>
<proteinExistence type="predicted"/>
<feature type="compositionally biased region" description="Acidic residues" evidence="1">
    <location>
        <begin position="83"/>
        <end position="95"/>
    </location>
</feature>